<dbReference type="KEGG" id="cfl:Cfla_0085"/>
<dbReference type="RefSeq" id="WP_013115339.1">
    <property type="nucleotide sequence ID" value="NC_014151.1"/>
</dbReference>
<dbReference type="HOGENOM" id="CLU_1303070_0_0_11"/>
<feature type="chain" id="PRO_5003077426" description="Secreted protein" evidence="1">
    <location>
        <begin position="28"/>
        <end position="211"/>
    </location>
</feature>
<evidence type="ECO:0000256" key="1">
    <source>
        <dbReference type="SAM" id="SignalP"/>
    </source>
</evidence>
<feature type="signal peptide" evidence="1">
    <location>
        <begin position="1"/>
        <end position="27"/>
    </location>
</feature>
<gene>
    <name evidence="2" type="ordered locus">Cfla_0085</name>
</gene>
<keyword evidence="3" id="KW-1185">Reference proteome</keyword>
<accession>D5UFP6</accession>
<dbReference type="EMBL" id="CP001964">
    <property type="protein sequence ID" value="ADG73005.1"/>
    <property type="molecule type" value="Genomic_DNA"/>
</dbReference>
<reference evidence="2 3" key="1">
    <citation type="journal article" date="2010" name="Stand. Genomic Sci.">
        <title>Complete genome sequence of Cellulomonas flavigena type strain (134).</title>
        <authorList>
            <person name="Abt B."/>
            <person name="Foster B."/>
            <person name="Lapidus A."/>
            <person name="Clum A."/>
            <person name="Sun H."/>
            <person name="Pukall R."/>
            <person name="Lucas S."/>
            <person name="Glavina Del Rio T."/>
            <person name="Nolan M."/>
            <person name="Tice H."/>
            <person name="Cheng J.F."/>
            <person name="Pitluck S."/>
            <person name="Liolios K."/>
            <person name="Ivanova N."/>
            <person name="Mavromatis K."/>
            <person name="Ovchinnikova G."/>
            <person name="Pati A."/>
            <person name="Goodwin L."/>
            <person name="Chen A."/>
            <person name="Palaniappan K."/>
            <person name="Land M."/>
            <person name="Hauser L."/>
            <person name="Chang Y.J."/>
            <person name="Jeffries C.D."/>
            <person name="Rohde M."/>
            <person name="Goker M."/>
            <person name="Woyke T."/>
            <person name="Bristow J."/>
            <person name="Eisen J.A."/>
            <person name="Markowitz V."/>
            <person name="Hugenholtz P."/>
            <person name="Kyrpides N.C."/>
            <person name="Klenk H.P."/>
        </authorList>
    </citation>
    <scope>NUCLEOTIDE SEQUENCE [LARGE SCALE GENOMIC DNA]</scope>
    <source>
        <strain evidence="3">ATCC 482 / DSM 20109 / BCRC 11376 / JCM 18109 / NBRC 3775 / NCIMB 8073 / NRS 134</strain>
    </source>
</reference>
<organism evidence="2 3">
    <name type="scientific">Cellulomonas flavigena (strain ATCC 482 / DSM 20109 / BCRC 11376 / JCM 18109 / NBRC 3775 / NCIMB 8073 / NRS 134)</name>
    <dbReference type="NCBI Taxonomy" id="446466"/>
    <lineage>
        <taxon>Bacteria</taxon>
        <taxon>Bacillati</taxon>
        <taxon>Actinomycetota</taxon>
        <taxon>Actinomycetes</taxon>
        <taxon>Micrococcales</taxon>
        <taxon>Cellulomonadaceae</taxon>
        <taxon>Cellulomonas</taxon>
    </lineage>
</organism>
<protein>
    <recommendedName>
        <fullName evidence="4">Secreted protein</fullName>
    </recommendedName>
</protein>
<evidence type="ECO:0000313" key="3">
    <source>
        <dbReference type="Proteomes" id="UP000000849"/>
    </source>
</evidence>
<dbReference type="Proteomes" id="UP000000849">
    <property type="component" value="Chromosome"/>
</dbReference>
<dbReference type="AlphaFoldDB" id="D5UFP6"/>
<dbReference type="STRING" id="446466.Cfla_0085"/>
<name>D5UFP6_CELFN</name>
<keyword evidence="1" id="KW-0732">Signal</keyword>
<evidence type="ECO:0000313" key="2">
    <source>
        <dbReference type="EMBL" id="ADG73005.1"/>
    </source>
</evidence>
<sequence>MKNHGAGIIASAAAVVAISVLAIPAAANPSLPGGSDAPQASVTEADGSVLVTGGRTQSKDPTAWNYVEPTRSFGTAGSVPMDASGVGYTSPFQYEFHGLMLGIPTGIIGHQVYGSGLTVTSESANWGPTLTGTPAQICNYQWQFQNRYGSRHYSTLIQPLQEGCWTTLGFKGNFDARYTASHKRTMKTGLLCARLYVNGTFRGEQCHNVYP</sequence>
<evidence type="ECO:0008006" key="4">
    <source>
        <dbReference type="Google" id="ProtNLM"/>
    </source>
</evidence>
<dbReference type="OrthoDB" id="5147458at2"/>
<proteinExistence type="predicted"/>